<dbReference type="NCBIfam" id="NF033707">
    <property type="entry name" value="T9SS_sortase"/>
    <property type="match status" value="1"/>
</dbReference>
<evidence type="ECO:0000259" key="2">
    <source>
        <dbReference type="Pfam" id="PF01364"/>
    </source>
</evidence>
<dbReference type="InterPro" id="IPR029031">
    <property type="entry name" value="Gingipain_N_sf"/>
</dbReference>
<evidence type="ECO:0000313" key="3">
    <source>
        <dbReference type="EMBL" id="AMQ57704.1"/>
    </source>
</evidence>
<dbReference type="CDD" id="cd02258">
    <property type="entry name" value="Peptidase_C25_N"/>
    <property type="match status" value="1"/>
</dbReference>
<accession>A0A142ERE9</accession>
<protein>
    <recommendedName>
        <fullName evidence="2">Gingipain domain-containing protein</fullName>
    </recommendedName>
</protein>
<keyword evidence="4" id="KW-1185">Reference proteome</keyword>
<sequence>MSMGLRVVISLILFFAVELSHAQSNLFKFPITETGIYKITASEANSLGVPLNQIAFYGFPGMLPQELDSIQLRHQEIPSQLVGNEIWVFLVGPHQIELNEGTPFYTHHIYSDTLHFLIGKSEQPKRVDLLNTTIDPDFPSFLGYQFTTLKGEKVNLLNSGRTWYSDPIRSGQSLNFNVRLNANSNSPWLISGKLMTQSINSSTMRILTGDTIIEELAFDPIPNTTYGIKGQEVQFQTLFNPTNQSLSQIRLTFQGQGGASAGYLDYLTIGIPVNGQQVSDGLIIGSTSGSISLQSDQNAWEVSDFYQPKSIGFESSNGIGTNWFVFKKSEIKSLTNFQPVLQKAREVEEVELLIITHPRLQSAANRLLAHKKAIGISSEVLTTTEIFDGFGYGNPDLTAIRNFIATSFHKGAKLQNVLILGKGTFDYKGILGGRPNLVPIYTSRNSLNPLNTYSSDDYFGLLDWGQGKWEESREGDELMQIGIGRIPAITLAEANSFVDKLIAYESREFDLSAFPSFTVLADDGDNGIHMRDSEAHANFLRSNHPEIKVNPLFLDRFEQTSNSGRQSSEAAKKALEAQLDQGTFILNYVGHGNETTLTAEEIFTVSDIDNWANQSNPALWVTATCEFGRHDSPFIRSAAEELLIRPAKGAIGLLTTGRPVFSSVNFSLNQAFVQEIFNGGFEPQNLGEVFKKTKNNSLNGVLNRNFSLLGDPSLRLPYPELNISIKDISEAQSGKSKDTLSAFQPYLITAEIIDPLSGALNIGFNGNYKIEIRGEAIPNQTLGDENSPFDFLEEKVLLFQGSGMVSEGIIKASIKIPGGFEDLLSMANIRILAWNSDSKTRALGLKSIEIKDEIKPNEPGEGPQIQIKVEDKDQAPFVFSSPRLTIEAHFSDPDGIQISGLNPEQNLEIKLNDQDPIILNENFVATNGSFSEGKIEISLDGFEEGLNTIEISAWDILGNGNSVTAPVEILGSNRLQILTHKVFPNPSSIESHFEVTHNRPGENINLTLEVFSLTGKILFSETKRFVKASKELNDLSWIFFQTQANYPAKGTYIYKLSLESESDNTFDSASGKLVIQ</sequence>
<dbReference type="PATRIC" id="fig|1727163.4.peg.3092"/>
<dbReference type="AlphaFoldDB" id="A0A142ERE9"/>
<dbReference type="SUPFAM" id="SSF52129">
    <property type="entry name" value="Caspase-like"/>
    <property type="match status" value="1"/>
</dbReference>
<organism evidence="3 4">
    <name type="scientific">Algoriphagus sanaruensis</name>
    <dbReference type="NCBI Taxonomy" id="1727163"/>
    <lineage>
        <taxon>Bacteria</taxon>
        <taxon>Pseudomonadati</taxon>
        <taxon>Bacteroidota</taxon>
        <taxon>Cytophagia</taxon>
        <taxon>Cytophagales</taxon>
        <taxon>Cyclobacteriaceae</taxon>
        <taxon>Algoriphagus</taxon>
    </lineage>
</organism>
<dbReference type="RefSeq" id="WP_082792258.1">
    <property type="nucleotide sequence ID" value="NZ_CP012836.1"/>
</dbReference>
<feature type="domain" description="Gingipain" evidence="2">
    <location>
        <begin position="353"/>
        <end position="716"/>
    </location>
</feature>
<dbReference type="STRING" id="1727163.AO498_14725"/>
<gene>
    <name evidence="3" type="ORF">AO498_14725</name>
</gene>
<dbReference type="InterPro" id="IPR026444">
    <property type="entry name" value="Secre_tail"/>
</dbReference>
<dbReference type="Gene3D" id="3.40.50.10390">
    <property type="entry name" value="Gingipain r, domain 1"/>
    <property type="match status" value="1"/>
</dbReference>
<proteinExistence type="predicted"/>
<dbReference type="Pfam" id="PF01364">
    <property type="entry name" value="Peptidase_C25"/>
    <property type="match status" value="1"/>
</dbReference>
<dbReference type="Gene3D" id="3.40.50.1460">
    <property type="match status" value="1"/>
</dbReference>
<reference evidence="4" key="1">
    <citation type="submission" date="2015-09" db="EMBL/GenBank/DDBJ databases">
        <title>Complete sequence of Algoriphagus sp. M8-2.</title>
        <authorList>
            <person name="Shintani M."/>
        </authorList>
    </citation>
    <scope>NUCLEOTIDE SEQUENCE [LARGE SCALE GENOMIC DNA]</scope>
    <source>
        <strain evidence="4">M8-2</strain>
    </source>
</reference>
<dbReference type="InterPro" id="IPR029030">
    <property type="entry name" value="Caspase-like_dom_sf"/>
</dbReference>
<dbReference type="Proteomes" id="UP000073816">
    <property type="component" value="Chromosome"/>
</dbReference>
<dbReference type="KEGG" id="alm:AO498_14725"/>
<dbReference type="NCBIfam" id="TIGR04183">
    <property type="entry name" value="Por_Secre_tail"/>
    <property type="match status" value="1"/>
</dbReference>
<evidence type="ECO:0000256" key="1">
    <source>
        <dbReference type="ARBA" id="ARBA00022729"/>
    </source>
</evidence>
<dbReference type="InterPro" id="IPR001769">
    <property type="entry name" value="Gingipain"/>
</dbReference>
<dbReference type="OrthoDB" id="9809780at2"/>
<evidence type="ECO:0000313" key="4">
    <source>
        <dbReference type="Proteomes" id="UP000073816"/>
    </source>
</evidence>
<name>A0A142ERE9_9BACT</name>
<dbReference type="GO" id="GO:0006508">
    <property type="term" value="P:proteolysis"/>
    <property type="evidence" value="ECO:0007669"/>
    <property type="project" value="InterPro"/>
</dbReference>
<dbReference type="GO" id="GO:0008234">
    <property type="term" value="F:cysteine-type peptidase activity"/>
    <property type="evidence" value="ECO:0007669"/>
    <property type="project" value="InterPro"/>
</dbReference>
<keyword evidence="1" id="KW-0732">Signal</keyword>
<reference evidence="3 4" key="2">
    <citation type="journal article" date="2016" name="Genome Announc.">
        <title>Complete Genome Sequence of Algoriphagus sp. Strain M8-2, Isolated from a Brackish Lake.</title>
        <authorList>
            <person name="Muraguchi Y."/>
            <person name="Kushimoto K."/>
            <person name="Ohtsubo Y."/>
            <person name="Suzuki T."/>
            <person name="Dohra H."/>
            <person name="Kimbara K."/>
            <person name="Shintani M."/>
        </authorList>
    </citation>
    <scope>NUCLEOTIDE SEQUENCE [LARGE SCALE GENOMIC DNA]</scope>
    <source>
        <strain evidence="3 4">M8-2</strain>
    </source>
</reference>
<dbReference type="EMBL" id="CP012836">
    <property type="protein sequence ID" value="AMQ57704.1"/>
    <property type="molecule type" value="Genomic_DNA"/>
</dbReference>